<keyword evidence="1" id="KW-0145">Chemotaxis</keyword>
<evidence type="ECO:0000256" key="1">
    <source>
        <dbReference type="ARBA" id="ARBA00022500"/>
    </source>
</evidence>
<keyword evidence="8" id="KW-1185">Reference proteome</keyword>
<dbReference type="InterPro" id="IPR004090">
    <property type="entry name" value="Chemotax_Me-accpt_rcpt"/>
</dbReference>
<dbReference type="SUPFAM" id="SSF55785">
    <property type="entry name" value="PYP-like sensor domain (PAS domain)"/>
    <property type="match status" value="1"/>
</dbReference>
<dbReference type="Pfam" id="PF00015">
    <property type="entry name" value="MCPsignal"/>
    <property type="match status" value="1"/>
</dbReference>
<dbReference type="PRINTS" id="PR00260">
    <property type="entry name" value="CHEMTRNSDUCR"/>
</dbReference>
<evidence type="ECO:0000256" key="2">
    <source>
        <dbReference type="ARBA" id="ARBA00029447"/>
    </source>
</evidence>
<sequence>MTEWRTGRWWQRRTSPAELFVHLVPDAIYAARNDRFLFCNPGALELFGYTRDEFIGSSPALLSPAVQPCGTPSAELITPRAQEAIRTGVARFEWQCQRKDGSQFPGLVTLLAAELDGEPMVVGTTVDLTDVAQMIGGVTAGLGRLAAGDLTQPIRTAFAPRYETIRGSFNALVDDLRRLVGAVATGAREMRGGTAEISVAAEGVSDRIERQVAALEQSAAALDQLTASLTATAGETDAASALTAAARADAGATATLAQRAIAAMREIDQSSHAIAEIIGVIDGIAFQTNLLALNAGVEAARAGDAGRGFAVVAQEVRALAQRSAAAAREVKQRIGAAAGQVDAGVGLVDETAAALHRILAQIDGIDERIARVARATRQEADGIGQLNVAVAEMSGATQQHAAMIEQTKAAAHDLAERAAQLERDAGRFRLDAATSRRAVAIPARLD</sequence>
<dbReference type="CDD" id="cd00130">
    <property type="entry name" value="PAS"/>
    <property type="match status" value="1"/>
</dbReference>
<dbReference type="InterPro" id="IPR004089">
    <property type="entry name" value="MCPsignal_dom"/>
</dbReference>
<dbReference type="SMART" id="SM00283">
    <property type="entry name" value="MA"/>
    <property type="match status" value="1"/>
</dbReference>
<dbReference type="PROSITE" id="PS50111">
    <property type="entry name" value="CHEMOTAXIS_TRANSDUC_2"/>
    <property type="match status" value="1"/>
</dbReference>
<evidence type="ECO:0000313" key="8">
    <source>
        <dbReference type="Proteomes" id="UP000759103"/>
    </source>
</evidence>
<comment type="similarity">
    <text evidence="2">Belongs to the methyl-accepting chemotaxis (MCP) protein family.</text>
</comment>
<dbReference type="InterPro" id="IPR051310">
    <property type="entry name" value="MCP_chemotaxis"/>
</dbReference>
<evidence type="ECO:0000256" key="3">
    <source>
        <dbReference type="PROSITE-ProRule" id="PRU00284"/>
    </source>
</evidence>
<gene>
    <name evidence="7" type="ORF">KZ820_13265</name>
</gene>
<feature type="domain" description="Methyl-accepting transducer" evidence="4">
    <location>
        <begin position="186"/>
        <end position="415"/>
    </location>
</feature>
<dbReference type="SUPFAM" id="SSF58104">
    <property type="entry name" value="Methyl-accepting chemotaxis protein (MCP) signaling domain"/>
    <property type="match status" value="1"/>
</dbReference>
<accession>A0ABS7BQ21</accession>
<name>A0ABS7BQ21_9SPHN</name>
<dbReference type="PROSITE" id="PS50885">
    <property type="entry name" value="HAMP"/>
    <property type="match status" value="1"/>
</dbReference>
<dbReference type="Gene3D" id="3.30.450.20">
    <property type="entry name" value="PAS domain"/>
    <property type="match status" value="1"/>
</dbReference>
<feature type="domain" description="PAS" evidence="5">
    <location>
        <begin position="33"/>
        <end position="58"/>
    </location>
</feature>
<evidence type="ECO:0000259" key="5">
    <source>
        <dbReference type="PROSITE" id="PS50112"/>
    </source>
</evidence>
<organism evidence="7 8">
    <name type="scientific">Sphingomonas citri</name>
    <dbReference type="NCBI Taxonomy" id="2862499"/>
    <lineage>
        <taxon>Bacteria</taxon>
        <taxon>Pseudomonadati</taxon>
        <taxon>Pseudomonadota</taxon>
        <taxon>Alphaproteobacteria</taxon>
        <taxon>Sphingomonadales</taxon>
        <taxon>Sphingomonadaceae</taxon>
        <taxon>Sphingomonas</taxon>
    </lineage>
</organism>
<dbReference type="PANTHER" id="PTHR43531">
    <property type="entry name" value="PROTEIN ICFG"/>
    <property type="match status" value="1"/>
</dbReference>
<evidence type="ECO:0000259" key="4">
    <source>
        <dbReference type="PROSITE" id="PS50111"/>
    </source>
</evidence>
<comment type="caution">
    <text evidence="7">The sequence shown here is derived from an EMBL/GenBank/DDBJ whole genome shotgun (WGS) entry which is preliminary data.</text>
</comment>
<dbReference type="RefSeq" id="WP_219749090.1">
    <property type="nucleotide sequence ID" value="NZ_JAHXZN010000004.1"/>
</dbReference>
<reference evidence="7 8" key="1">
    <citation type="submission" date="2021-07" db="EMBL/GenBank/DDBJ databases">
        <title>Sphingomonas sp.</title>
        <authorList>
            <person name="Feng G."/>
            <person name="Li J."/>
            <person name="Pan M."/>
        </authorList>
    </citation>
    <scope>NUCLEOTIDE SEQUENCE [LARGE SCALE GENOMIC DNA]</scope>
    <source>
        <strain evidence="7 8">RRHST34</strain>
    </source>
</reference>
<dbReference type="PANTHER" id="PTHR43531:SF11">
    <property type="entry name" value="METHYL-ACCEPTING CHEMOTAXIS PROTEIN 3"/>
    <property type="match status" value="1"/>
</dbReference>
<protein>
    <submittedName>
        <fullName evidence="7">PAS domain-containing protein</fullName>
    </submittedName>
</protein>
<feature type="domain" description="HAMP" evidence="6">
    <location>
        <begin position="135"/>
        <end position="181"/>
    </location>
</feature>
<dbReference type="Pfam" id="PF13426">
    <property type="entry name" value="PAS_9"/>
    <property type="match status" value="1"/>
</dbReference>
<dbReference type="Gene3D" id="1.10.287.950">
    <property type="entry name" value="Methyl-accepting chemotaxis protein"/>
    <property type="match status" value="1"/>
</dbReference>
<keyword evidence="3" id="KW-0807">Transducer</keyword>
<dbReference type="NCBIfam" id="TIGR00229">
    <property type="entry name" value="sensory_box"/>
    <property type="match status" value="1"/>
</dbReference>
<dbReference type="EMBL" id="JAHXZN010000004">
    <property type="protein sequence ID" value="MBW6531707.1"/>
    <property type="molecule type" value="Genomic_DNA"/>
</dbReference>
<evidence type="ECO:0000259" key="6">
    <source>
        <dbReference type="PROSITE" id="PS50885"/>
    </source>
</evidence>
<dbReference type="InterPro" id="IPR035965">
    <property type="entry name" value="PAS-like_dom_sf"/>
</dbReference>
<dbReference type="InterPro" id="IPR003660">
    <property type="entry name" value="HAMP_dom"/>
</dbReference>
<dbReference type="Proteomes" id="UP000759103">
    <property type="component" value="Unassembled WGS sequence"/>
</dbReference>
<dbReference type="PROSITE" id="PS50112">
    <property type="entry name" value="PAS"/>
    <property type="match status" value="1"/>
</dbReference>
<proteinExistence type="inferred from homology"/>
<evidence type="ECO:0000313" key="7">
    <source>
        <dbReference type="EMBL" id="MBW6531707.1"/>
    </source>
</evidence>
<dbReference type="InterPro" id="IPR000014">
    <property type="entry name" value="PAS"/>
</dbReference>